<dbReference type="OrthoDB" id="5074395at2"/>
<comment type="caution">
    <text evidence="2">The sequence shown here is derived from an EMBL/GenBank/DDBJ whole genome shotgun (WGS) entry which is preliminary data.</text>
</comment>
<feature type="domain" description="HTH cro/C1-type" evidence="1">
    <location>
        <begin position="21"/>
        <end position="81"/>
    </location>
</feature>
<dbReference type="Proteomes" id="UP000029046">
    <property type="component" value="Unassembled WGS sequence"/>
</dbReference>
<protein>
    <recommendedName>
        <fullName evidence="1">HTH cro/C1-type domain-containing protein</fullName>
    </recommendedName>
</protein>
<proteinExistence type="predicted"/>
<dbReference type="PROSITE" id="PS50943">
    <property type="entry name" value="HTH_CROC1"/>
    <property type="match status" value="1"/>
</dbReference>
<evidence type="ECO:0000313" key="3">
    <source>
        <dbReference type="Proteomes" id="UP000029046"/>
    </source>
</evidence>
<keyword evidence="3" id="KW-1185">Reference proteome</keyword>
<dbReference type="GO" id="GO:0003677">
    <property type="term" value="F:DNA binding"/>
    <property type="evidence" value="ECO:0007669"/>
    <property type="project" value="InterPro"/>
</dbReference>
<dbReference type="SUPFAM" id="SSF47413">
    <property type="entry name" value="lambda repressor-like DNA-binding domains"/>
    <property type="match status" value="1"/>
</dbReference>
<dbReference type="SMART" id="SM00530">
    <property type="entry name" value="HTH_XRE"/>
    <property type="match status" value="1"/>
</dbReference>
<sequence>MPHTPLPDGWASYAKELGLNVQRRRLALGMSQEHVAYNANLSRFAFQQLERGESRPGTPSNPSLLNVMAVAQVLGVTVDELLPEPWPDLRAR</sequence>
<dbReference type="CDD" id="cd00093">
    <property type="entry name" value="HTH_XRE"/>
    <property type="match status" value="1"/>
</dbReference>
<organism evidence="2 3">
    <name type="scientific">Bifidobacterium pullorum subsp. gallinarum</name>
    <dbReference type="NCBI Taxonomy" id="78344"/>
    <lineage>
        <taxon>Bacteria</taxon>
        <taxon>Bacillati</taxon>
        <taxon>Actinomycetota</taxon>
        <taxon>Actinomycetes</taxon>
        <taxon>Bifidobacteriales</taxon>
        <taxon>Bifidobacteriaceae</taxon>
        <taxon>Bifidobacterium</taxon>
    </lineage>
</organism>
<gene>
    <name evidence="2" type="ORF">BIGA_0899</name>
</gene>
<dbReference type="AlphaFoldDB" id="A0A087ANG2"/>
<dbReference type="InterPro" id="IPR010982">
    <property type="entry name" value="Lambda_DNA-bd_dom_sf"/>
</dbReference>
<dbReference type="Gene3D" id="1.10.260.40">
    <property type="entry name" value="lambda repressor-like DNA-binding domains"/>
    <property type="match status" value="1"/>
</dbReference>
<dbReference type="EMBL" id="JGYX01000005">
    <property type="protein sequence ID" value="KFI60312.1"/>
    <property type="molecule type" value="Genomic_DNA"/>
</dbReference>
<reference evidence="2 3" key="1">
    <citation type="submission" date="2014-03" db="EMBL/GenBank/DDBJ databases">
        <title>Genomics of Bifidobacteria.</title>
        <authorList>
            <person name="Ventura M."/>
            <person name="Milani C."/>
            <person name="Lugli G.A."/>
        </authorList>
    </citation>
    <scope>NUCLEOTIDE SEQUENCE [LARGE SCALE GENOMIC DNA]</scope>
    <source>
        <strain evidence="2 3">LMG 11586</strain>
    </source>
</reference>
<evidence type="ECO:0000259" key="1">
    <source>
        <dbReference type="PROSITE" id="PS50943"/>
    </source>
</evidence>
<dbReference type="RefSeq" id="WP_033505155.1">
    <property type="nucleotide sequence ID" value="NZ_JGYX01000005.1"/>
</dbReference>
<name>A0A087ANG2_9BIFI</name>
<dbReference type="eggNOG" id="COG1396">
    <property type="taxonomic scope" value="Bacteria"/>
</dbReference>
<accession>A0A087ANG2</accession>
<dbReference type="InterPro" id="IPR001387">
    <property type="entry name" value="Cro/C1-type_HTH"/>
</dbReference>
<evidence type="ECO:0000313" key="2">
    <source>
        <dbReference type="EMBL" id="KFI60312.1"/>
    </source>
</evidence>